<proteinExistence type="predicted"/>
<dbReference type="PANTHER" id="PTHR30307:SF0">
    <property type="entry name" value="S-ADENOSYLMETHIONINE:TRNA RIBOSYLTRANSFERASE-ISOMERASE"/>
    <property type="match status" value="1"/>
</dbReference>
<keyword evidence="4" id="KW-0671">Queuosine biosynthesis</keyword>
<dbReference type="InterPro" id="IPR042119">
    <property type="entry name" value="QueA_dom2"/>
</dbReference>
<reference evidence="6" key="1">
    <citation type="submission" date="2019-09" db="EMBL/GenBank/DDBJ databases">
        <authorList>
            <person name="Teo W.F.A."/>
            <person name="Duangmal K."/>
        </authorList>
    </citation>
    <scope>NUCLEOTIDE SEQUENCE [LARGE SCALE GENOMIC DNA]</scope>
    <source>
        <strain evidence="6">K81G1</strain>
    </source>
</reference>
<dbReference type="InterPro" id="IPR042118">
    <property type="entry name" value="QueA_dom1"/>
</dbReference>
<accession>A0A5N0ULR1</accession>
<dbReference type="EMBL" id="VMNW02000110">
    <property type="protein sequence ID" value="KAA9150883.1"/>
    <property type="molecule type" value="Genomic_DNA"/>
</dbReference>
<dbReference type="GO" id="GO:0008616">
    <property type="term" value="P:tRNA queuosine(34) biosynthetic process"/>
    <property type="evidence" value="ECO:0007669"/>
    <property type="project" value="UniProtKB-KW"/>
</dbReference>
<dbReference type="InterPro" id="IPR003699">
    <property type="entry name" value="QueA"/>
</dbReference>
<evidence type="ECO:0000256" key="3">
    <source>
        <dbReference type="ARBA" id="ARBA00022691"/>
    </source>
</evidence>
<organism evidence="6 7">
    <name type="scientific">Amycolatopsis acidicola</name>
    <dbReference type="NCBI Taxonomy" id="2596893"/>
    <lineage>
        <taxon>Bacteria</taxon>
        <taxon>Bacillati</taxon>
        <taxon>Actinomycetota</taxon>
        <taxon>Actinomycetes</taxon>
        <taxon>Pseudonocardiales</taxon>
        <taxon>Pseudonocardiaceae</taxon>
        <taxon>Amycolatopsis</taxon>
    </lineage>
</organism>
<evidence type="ECO:0000256" key="1">
    <source>
        <dbReference type="ARBA" id="ARBA00022490"/>
    </source>
</evidence>
<evidence type="ECO:0000313" key="7">
    <source>
        <dbReference type="Proteomes" id="UP000319769"/>
    </source>
</evidence>
<name>A0A5N0ULR1_9PSEU</name>
<evidence type="ECO:0000256" key="5">
    <source>
        <dbReference type="SAM" id="MobiDB-lite"/>
    </source>
</evidence>
<dbReference type="OrthoDB" id="9783887at2"/>
<gene>
    <name evidence="6" type="ORF">FPZ12_040175</name>
</gene>
<keyword evidence="2" id="KW-0808">Transferase</keyword>
<keyword evidence="7" id="KW-1185">Reference proteome</keyword>
<dbReference type="InterPro" id="IPR036100">
    <property type="entry name" value="QueA_sf"/>
</dbReference>
<evidence type="ECO:0000256" key="2">
    <source>
        <dbReference type="ARBA" id="ARBA00022679"/>
    </source>
</evidence>
<dbReference type="SUPFAM" id="SSF111337">
    <property type="entry name" value="QueA-like"/>
    <property type="match status" value="1"/>
</dbReference>
<keyword evidence="3" id="KW-0949">S-adenosyl-L-methionine</keyword>
<dbReference type="Proteomes" id="UP000319769">
    <property type="component" value="Unassembled WGS sequence"/>
</dbReference>
<dbReference type="Gene3D" id="3.40.1780.10">
    <property type="entry name" value="QueA-like"/>
    <property type="match status" value="1"/>
</dbReference>
<dbReference type="GO" id="GO:0051075">
    <property type="term" value="F:S-adenosylmethionine:tRNA ribosyltransferase-isomerase activity"/>
    <property type="evidence" value="ECO:0007669"/>
    <property type="project" value="TreeGrafter"/>
</dbReference>
<comment type="caution">
    <text evidence="6">The sequence shown here is derived from an EMBL/GenBank/DDBJ whole genome shotgun (WGS) entry which is preliminary data.</text>
</comment>
<evidence type="ECO:0000256" key="4">
    <source>
        <dbReference type="ARBA" id="ARBA00022785"/>
    </source>
</evidence>
<protein>
    <submittedName>
        <fullName evidence="6">S-adenosylmethionine:tRNA ribosyltransferase-isomerase</fullName>
    </submittedName>
</protein>
<sequence length="343" mass="36662">MTIEFSLPPDSEAGSPPERRGLCRDGVRLLVAQAGKPIEHRHFRDLPSFLAPGDLVVVNTSATLPAAVDARREDGSRAPLHVSTPLDDGSWVVEIRLLDGSGPDLTARRGDVLTLPGEIQLTLENPYPEPKAQISRLWRAIPDPAVAARDYLPRHGRPIGYGYLAGRYPLGDYQTVYATEPGSAEMASAGRPFTEPLLVRLMARGVTVAPVVLHAGVSSPELHEPPTRERFSVPGATARLVNLVRAAGGRIVAVGTTVVRALESAAPDGEVRAATGWTGLVLGPDRPARVVNGLVTGLHAPEASHLLLLEAVAGRGLVEAAYEAAVDRRYLWHEFGDSTLFLP</sequence>
<feature type="region of interest" description="Disordered" evidence="5">
    <location>
        <begin position="1"/>
        <end position="20"/>
    </location>
</feature>
<dbReference type="Gene3D" id="2.40.10.240">
    <property type="entry name" value="QueA-like"/>
    <property type="match status" value="1"/>
</dbReference>
<dbReference type="AlphaFoldDB" id="A0A5N0ULR1"/>
<dbReference type="PANTHER" id="PTHR30307">
    <property type="entry name" value="S-ADENOSYLMETHIONINE:TRNA RIBOSYLTRANSFERASE-ISOMERASE"/>
    <property type="match status" value="1"/>
</dbReference>
<dbReference type="RefSeq" id="WP_144756700.1">
    <property type="nucleotide sequence ID" value="NZ_VMNW02000110.1"/>
</dbReference>
<evidence type="ECO:0000313" key="6">
    <source>
        <dbReference type="EMBL" id="KAA9150883.1"/>
    </source>
</evidence>
<keyword evidence="1" id="KW-0963">Cytoplasm</keyword>
<dbReference type="Pfam" id="PF02547">
    <property type="entry name" value="Queuosine_synth"/>
    <property type="match status" value="1"/>
</dbReference>